<keyword evidence="11 13" id="KW-0511">Multifunctional enzyme</keyword>
<reference evidence="17" key="1">
    <citation type="submission" date="2021-05" db="EMBL/GenBank/DDBJ databases">
        <title>Energy efficiency and biological interactions define the core microbiome of deep oligotrophic groundwater.</title>
        <authorList>
            <person name="Mehrshad M."/>
            <person name="Lopez-Fernandez M."/>
            <person name="Bell E."/>
            <person name="Bernier-Latmani R."/>
            <person name="Bertilsson S."/>
            <person name="Dopson M."/>
        </authorList>
    </citation>
    <scope>NUCLEOTIDE SEQUENCE</scope>
    <source>
        <strain evidence="17">Modern_marine.mb.64</strain>
    </source>
</reference>
<dbReference type="SUPFAM" id="SSF75138">
    <property type="entry name" value="HprK N-terminal domain-like"/>
    <property type="match status" value="1"/>
</dbReference>
<accession>A0A948WBB9</accession>
<proteinExistence type="inferred from homology"/>
<comment type="catalytic activity">
    <reaction evidence="12 13">
        <text>[HPr protein]-O-phospho-L-serine + phosphate + H(+) = [HPr protein]-L-serine + diphosphate</text>
        <dbReference type="Rhea" id="RHEA:46604"/>
        <dbReference type="Rhea" id="RHEA-COMP:11602"/>
        <dbReference type="Rhea" id="RHEA-COMP:11603"/>
        <dbReference type="ChEBI" id="CHEBI:15378"/>
        <dbReference type="ChEBI" id="CHEBI:29999"/>
        <dbReference type="ChEBI" id="CHEBI:33019"/>
        <dbReference type="ChEBI" id="CHEBI:43474"/>
        <dbReference type="ChEBI" id="CHEBI:83421"/>
    </reaction>
</comment>
<comment type="miscellaneous">
    <text evidence="13">Both phosphorylation and phosphorolysis are carried out by the same active site and suggest a common mechanism for both reactions.</text>
</comment>
<evidence type="ECO:0000256" key="9">
    <source>
        <dbReference type="ARBA" id="ARBA00022840"/>
    </source>
</evidence>
<dbReference type="GO" id="GO:0006109">
    <property type="term" value="P:regulation of carbohydrate metabolic process"/>
    <property type="evidence" value="ECO:0007669"/>
    <property type="project" value="UniProtKB-UniRule"/>
</dbReference>
<comment type="similarity">
    <text evidence="3 13">Belongs to the HPrK/P family.</text>
</comment>
<keyword evidence="9 13" id="KW-0067">ATP-binding</keyword>
<dbReference type="Gene3D" id="3.40.1390.20">
    <property type="entry name" value="HprK N-terminal domain-like"/>
    <property type="match status" value="1"/>
</dbReference>
<feature type="region of interest" description="Important for the catalytic mechanism of dephosphorylation" evidence="13">
    <location>
        <begin position="289"/>
        <end position="294"/>
    </location>
</feature>
<dbReference type="EMBL" id="JAHJDP010000018">
    <property type="protein sequence ID" value="MBU2689828.1"/>
    <property type="molecule type" value="Genomic_DNA"/>
</dbReference>
<dbReference type="InterPro" id="IPR027417">
    <property type="entry name" value="P-loop_NTPase"/>
</dbReference>
<evidence type="ECO:0000256" key="8">
    <source>
        <dbReference type="ARBA" id="ARBA00022777"/>
    </source>
</evidence>
<dbReference type="GO" id="GO:0004712">
    <property type="term" value="F:protein serine/threonine/tyrosine kinase activity"/>
    <property type="evidence" value="ECO:0007669"/>
    <property type="project" value="UniProtKB-UniRule"/>
</dbReference>
<evidence type="ECO:0000313" key="18">
    <source>
        <dbReference type="Proteomes" id="UP000777784"/>
    </source>
</evidence>
<keyword evidence="6 13" id="KW-0479">Metal-binding</keyword>
<feature type="domain" description="HPr kinase/phosphorylase C-terminal" evidence="16">
    <location>
        <begin position="155"/>
        <end position="323"/>
    </location>
</feature>
<feature type="active site" evidence="13">
    <location>
        <position position="184"/>
    </location>
</feature>
<evidence type="ECO:0000256" key="2">
    <source>
        <dbReference type="ARBA" id="ARBA00001946"/>
    </source>
</evidence>
<feature type="binding site" evidence="13">
    <location>
        <position position="185"/>
    </location>
    <ligand>
        <name>Mg(2+)</name>
        <dbReference type="ChEBI" id="CHEBI:18420"/>
    </ligand>
</feature>
<evidence type="ECO:0000256" key="3">
    <source>
        <dbReference type="ARBA" id="ARBA00006883"/>
    </source>
</evidence>
<dbReference type="GO" id="GO:0000155">
    <property type="term" value="F:phosphorelay sensor kinase activity"/>
    <property type="evidence" value="ECO:0007669"/>
    <property type="project" value="InterPro"/>
</dbReference>
<dbReference type="EC" id="2.7.4.-" evidence="13"/>
<evidence type="ECO:0000259" key="16">
    <source>
        <dbReference type="Pfam" id="PF07475"/>
    </source>
</evidence>
<gene>
    <name evidence="13 17" type="primary">hprK</name>
    <name evidence="17" type="ORF">KJ970_02795</name>
</gene>
<feature type="active site" description="Proton acceptor; for phosphorylation activity. Proton donor; for dephosphorylation activity" evidence="13">
    <location>
        <position position="202"/>
    </location>
</feature>
<dbReference type="CDD" id="cd01918">
    <property type="entry name" value="HprK_C"/>
    <property type="match status" value="1"/>
</dbReference>
<comment type="caution">
    <text evidence="17">The sequence shown here is derived from an EMBL/GenBank/DDBJ whole genome shotgun (WGS) entry which is preliminary data.</text>
</comment>
<evidence type="ECO:0000256" key="10">
    <source>
        <dbReference type="ARBA" id="ARBA00022842"/>
    </source>
</evidence>
<evidence type="ECO:0000256" key="13">
    <source>
        <dbReference type="HAMAP-Rule" id="MF_01249"/>
    </source>
</evidence>
<evidence type="ECO:0000256" key="7">
    <source>
        <dbReference type="ARBA" id="ARBA00022741"/>
    </source>
</evidence>
<dbReference type="AlphaFoldDB" id="A0A948WBB9"/>
<comment type="subunit">
    <text evidence="13">Homohexamer.</text>
</comment>
<comment type="cofactor">
    <cofactor evidence="2 13">
        <name>Mg(2+)</name>
        <dbReference type="ChEBI" id="CHEBI:18420"/>
    </cofactor>
</comment>
<evidence type="ECO:0000256" key="14">
    <source>
        <dbReference type="SAM" id="MobiDB-lite"/>
    </source>
</evidence>
<feature type="binding site" evidence="13">
    <location>
        <begin position="178"/>
        <end position="185"/>
    </location>
    <ligand>
        <name>ATP</name>
        <dbReference type="ChEBI" id="CHEBI:30616"/>
    </ligand>
</feature>
<keyword evidence="4 13" id="KW-0723">Serine/threonine-protein kinase</keyword>
<evidence type="ECO:0000256" key="11">
    <source>
        <dbReference type="ARBA" id="ARBA00023268"/>
    </source>
</evidence>
<protein>
    <recommendedName>
        <fullName evidence="13">HPr kinase/phosphorylase</fullName>
        <shortName evidence="13">HPrK/P</shortName>
        <ecNumber evidence="13">2.7.11.-</ecNumber>
        <ecNumber evidence="13">2.7.4.-</ecNumber>
    </recommendedName>
    <alternativeName>
        <fullName evidence="13">HPr(Ser) kinase/phosphorylase</fullName>
    </alternativeName>
</protein>
<dbReference type="GO" id="GO:0004674">
    <property type="term" value="F:protein serine/threonine kinase activity"/>
    <property type="evidence" value="ECO:0007669"/>
    <property type="project" value="UniProtKB-KW"/>
</dbReference>
<dbReference type="NCBIfam" id="TIGR00679">
    <property type="entry name" value="hpr-ser"/>
    <property type="match status" value="1"/>
</dbReference>
<evidence type="ECO:0000313" key="17">
    <source>
        <dbReference type="EMBL" id="MBU2689828.1"/>
    </source>
</evidence>
<evidence type="ECO:0000256" key="5">
    <source>
        <dbReference type="ARBA" id="ARBA00022679"/>
    </source>
</evidence>
<comment type="catalytic activity">
    <reaction evidence="1 13">
        <text>[HPr protein]-L-serine + ATP = [HPr protein]-O-phospho-L-serine + ADP + H(+)</text>
        <dbReference type="Rhea" id="RHEA:46600"/>
        <dbReference type="Rhea" id="RHEA-COMP:11602"/>
        <dbReference type="Rhea" id="RHEA-COMP:11603"/>
        <dbReference type="ChEBI" id="CHEBI:15378"/>
        <dbReference type="ChEBI" id="CHEBI:29999"/>
        <dbReference type="ChEBI" id="CHEBI:30616"/>
        <dbReference type="ChEBI" id="CHEBI:83421"/>
        <dbReference type="ChEBI" id="CHEBI:456216"/>
    </reaction>
</comment>
<dbReference type="Pfam" id="PF02603">
    <property type="entry name" value="Hpr_kinase_N"/>
    <property type="match status" value="1"/>
</dbReference>
<dbReference type="Proteomes" id="UP000777784">
    <property type="component" value="Unassembled WGS sequence"/>
</dbReference>
<comment type="domain">
    <text evidence="13">The Walker A ATP-binding motif also binds Pi and PPi.</text>
</comment>
<feature type="domain" description="HPr(Ser) kinase/phosphorylase N-terminal" evidence="15">
    <location>
        <begin position="26"/>
        <end position="152"/>
    </location>
</feature>
<evidence type="ECO:0000259" key="15">
    <source>
        <dbReference type="Pfam" id="PF02603"/>
    </source>
</evidence>
<keyword evidence="8 13" id="KW-0418">Kinase</keyword>
<sequence length="343" mass="38633">MEMSDSQKPSDNLSSLQGRVQQERLKIRDFYEKSRDELKLHPLTPLDDTDRDIGTTDISRPSFVLMGYDAHFPKDRIQILGKAEVSYLKTLSREESRKALANLCRFDIPCIILSRSLDPPDDLLELATANKIPVLQSELPTTDFIQVVASILNEQFSPFTSVHGTLVDVYGVGLLFTGRSGIGKSECGLDLVERGHRLVADDVVHVKERHKSVLIGRGVELARSFMEIRGIGIIDVQAMYGIRSIRAQKRIELQVVLKEWEAAKDFERLGLEEKETMILGVKIPMVIVPIIPGKNISVIAETIALNYLVKAYGYNPAEHFSDNLLEVLRRKANLERLARDDPE</sequence>
<dbReference type="GO" id="GO:0000287">
    <property type="term" value="F:magnesium ion binding"/>
    <property type="evidence" value="ECO:0007669"/>
    <property type="project" value="UniProtKB-UniRule"/>
</dbReference>
<dbReference type="FunFam" id="3.40.50.300:FF:000174">
    <property type="entry name" value="HPr kinase/phosphorylase"/>
    <property type="match status" value="1"/>
</dbReference>
<dbReference type="PANTHER" id="PTHR30305:SF1">
    <property type="entry name" value="HPR KINASE_PHOSPHORYLASE"/>
    <property type="match status" value="1"/>
</dbReference>
<dbReference type="SUPFAM" id="SSF53795">
    <property type="entry name" value="PEP carboxykinase-like"/>
    <property type="match status" value="1"/>
</dbReference>
<evidence type="ECO:0000256" key="1">
    <source>
        <dbReference type="ARBA" id="ARBA00001120"/>
    </source>
</evidence>
<dbReference type="HAMAP" id="MF_01249">
    <property type="entry name" value="HPr_kinase"/>
    <property type="match status" value="1"/>
</dbReference>
<keyword evidence="5 13" id="KW-0808">Transferase</keyword>
<dbReference type="InterPro" id="IPR003755">
    <property type="entry name" value="HPr(Ser)_kin/Pase"/>
</dbReference>
<dbReference type="GO" id="GO:0005524">
    <property type="term" value="F:ATP binding"/>
    <property type="evidence" value="ECO:0007669"/>
    <property type="project" value="UniProtKB-UniRule"/>
</dbReference>
<feature type="active site" evidence="13">
    <location>
        <position position="268"/>
    </location>
</feature>
<keyword evidence="10 13" id="KW-0460">Magnesium</keyword>
<dbReference type="InterPro" id="IPR028979">
    <property type="entry name" value="Ser_kin/Pase_Hpr-like_N_sf"/>
</dbReference>
<feature type="active site" evidence="13">
    <location>
        <position position="163"/>
    </location>
</feature>
<dbReference type="EC" id="2.7.11.-" evidence="13"/>
<feature type="binding site" evidence="13">
    <location>
        <position position="227"/>
    </location>
    <ligand>
        <name>Mg(2+)</name>
        <dbReference type="ChEBI" id="CHEBI:18420"/>
    </ligand>
</feature>
<name>A0A948WBB9_UNCEI</name>
<dbReference type="PANTHER" id="PTHR30305">
    <property type="entry name" value="PROTEIN YJDM-RELATED"/>
    <property type="match status" value="1"/>
</dbReference>
<dbReference type="Gene3D" id="3.40.50.300">
    <property type="entry name" value="P-loop containing nucleotide triphosphate hydrolases"/>
    <property type="match status" value="1"/>
</dbReference>
<comment type="function">
    <text evidence="13">Catalyzes the ATP- as well as the pyrophosphate-dependent phosphorylation of a specific serine residue in HPr, a phosphocarrier protein of the phosphoenolpyruvate-dependent sugar phosphotransferase system (PTS). HprK/P also catalyzes the pyrophosphate-producing, inorganic phosphate-dependent dephosphorylation (phosphorolysis) of seryl-phosphorylated HPr (P-Ser-HPr).</text>
</comment>
<feature type="region of interest" description="Important for the catalytic mechanism of both phosphorylation and dephosphorylation" evidence="13">
    <location>
        <begin position="226"/>
        <end position="235"/>
    </location>
</feature>
<dbReference type="Pfam" id="PF07475">
    <property type="entry name" value="Hpr_kinase_C"/>
    <property type="match status" value="1"/>
</dbReference>
<feature type="region of interest" description="Disordered" evidence="14">
    <location>
        <begin position="1"/>
        <end position="20"/>
    </location>
</feature>
<keyword evidence="7 13" id="KW-0547">Nucleotide-binding</keyword>
<dbReference type="InterPro" id="IPR011104">
    <property type="entry name" value="Hpr_kin/Pase_C"/>
</dbReference>
<evidence type="ECO:0000256" key="12">
    <source>
        <dbReference type="ARBA" id="ARBA00047657"/>
    </source>
</evidence>
<evidence type="ECO:0000256" key="6">
    <source>
        <dbReference type="ARBA" id="ARBA00022723"/>
    </source>
</evidence>
<evidence type="ECO:0000256" key="4">
    <source>
        <dbReference type="ARBA" id="ARBA00022527"/>
    </source>
</evidence>
<organism evidence="17 18">
    <name type="scientific">Eiseniibacteriota bacterium</name>
    <dbReference type="NCBI Taxonomy" id="2212470"/>
    <lineage>
        <taxon>Bacteria</taxon>
        <taxon>Candidatus Eiseniibacteriota</taxon>
    </lineage>
</organism>
<dbReference type="InterPro" id="IPR011126">
    <property type="entry name" value="Hpr_kin/Pase_Hpr_N"/>
</dbReference>